<sequence>MSSSTLSGNDEILNMFFDEQFLPFGFVDLLLSPDEQIKNLQSVASSLLSRLDLYTDRLTTQLESKIHKLRTPTELLTYTNANTEIERTTKLQYYLDTLSKSVKDLKEGISKVDTELENLKSKGQGSTSTMQELQDLNLIKNRLVEISNCLADLRAIVIASFEGIGEDEIPQTVTLSDFEDSLRVLGDALSADFRECVAEESPTSRNDELLNKVLNYEELRQAFQCLKKFGSAYDVFVDRIRAEAEQYLQKKDIDPSFL</sequence>
<dbReference type="GO" id="GO:0017119">
    <property type="term" value="C:Golgi transport complex"/>
    <property type="evidence" value="ECO:0007669"/>
    <property type="project" value="EnsemblFungi"/>
</dbReference>
<evidence type="ECO:0000313" key="2">
    <source>
        <dbReference type="Proteomes" id="UP000054304"/>
    </source>
</evidence>
<dbReference type="Proteomes" id="UP000054304">
    <property type="component" value="Unassembled WGS sequence"/>
</dbReference>
<dbReference type="HOGENOM" id="CLU_086134_0_0_1"/>
<keyword evidence="2" id="KW-1185">Reference proteome</keyword>
<dbReference type="AlphaFoldDB" id="A0A0C7MW28"/>
<accession>A0A0C7MW28</accession>
<dbReference type="OrthoDB" id="4064682at2759"/>
<dbReference type="GO" id="GO:0032258">
    <property type="term" value="P:cytoplasm to vacuole targeting by the Cvt pathway"/>
    <property type="evidence" value="ECO:0007669"/>
    <property type="project" value="EnsemblFungi"/>
</dbReference>
<dbReference type="EMBL" id="LN736363">
    <property type="protein sequence ID" value="CEP61790.1"/>
    <property type="molecule type" value="Genomic_DNA"/>
</dbReference>
<dbReference type="GO" id="GO:0006891">
    <property type="term" value="P:intra-Golgi vesicle-mediated transport"/>
    <property type="evidence" value="ECO:0007669"/>
    <property type="project" value="EnsemblFungi"/>
</dbReference>
<dbReference type="GeneID" id="34685231"/>
<dbReference type="STRING" id="1245769.A0A0C7MW28"/>
<evidence type="ECO:0000313" key="1">
    <source>
        <dbReference type="EMBL" id="CEP61790.1"/>
    </source>
</evidence>
<reference evidence="1 2" key="1">
    <citation type="submission" date="2014-12" db="EMBL/GenBank/DDBJ databases">
        <authorList>
            <person name="Neuveglise Cecile"/>
        </authorList>
    </citation>
    <scope>NUCLEOTIDE SEQUENCE [LARGE SCALE GENOMIC DNA]</scope>
    <source>
        <strain evidence="1 2">CBS 12615</strain>
    </source>
</reference>
<dbReference type="Gene3D" id="6.10.250.2790">
    <property type="match status" value="1"/>
</dbReference>
<name>A0A0C7MW28_9SACH</name>
<dbReference type="RefSeq" id="XP_022628022.1">
    <property type="nucleotide sequence ID" value="XM_022772570.1"/>
</dbReference>
<gene>
    <name evidence="1" type="ORF">LALA0_S04e00738g</name>
</gene>
<organism evidence="1 2">
    <name type="scientific">Lachancea lanzarotensis</name>
    <dbReference type="NCBI Taxonomy" id="1245769"/>
    <lineage>
        <taxon>Eukaryota</taxon>
        <taxon>Fungi</taxon>
        <taxon>Dikarya</taxon>
        <taxon>Ascomycota</taxon>
        <taxon>Saccharomycotina</taxon>
        <taxon>Saccharomycetes</taxon>
        <taxon>Saccharomycetales</taxon>
        <taxon>Saccharomycetaceae</taxon>
        <taxon>Lachancea</taxon>
    </lineage>
</organism>
<protein>
    <submittedName>
        <fullName evidence="1">LALA0S04e00738g1_1</fullName>
    </submittedName>
</protein>
<proteinExistence type="predicted"/>